<feature type="compositionally biased region" description="Basic and acidic residues" evidence="1">
    <location>
        <begin position="71"/>
        <end position="83"/>
    </location>
</feature>
<gene>
    <name evidence="4" type="ORF">SEMRO_575_G169410.1</name>
</gene>
<feature type="compositionally biased region" description="Basic and acidic residues" evidence="1">
    <location>
        <begin position="16"/>
        <end position="29"/>
    </location>
</feature>
<dbReference type="EMBL" id="CAICTM010000574">
    <property type="protein sequence ID" value="CAB9513170.1"/>
    <property type="molecule type" value="Genomic_DNA"/>
</dbReference>
<dbReference type="SUPFAM" id="SSF50891">
    <property type="entry name" value="Cyclophilin-like"/>
    <property type="match status" value="1"/>
</dbReference>
<feature type="domain" description="PPIase cyclophilin-type" evidence="3">
    <location>
        <begin position="117"/>
        <end position="266"/>
    </location>
</feature>
<feature type="region of interest" description="Disordered" evidence="1">
    <location>
        <begin position="66"/>
        <end position="115"/>
    </location>
</feature>
<dbReference type="GO" id="GO:0003755">
    <property type="term" value="F:peptidyl-prolyl cis-trans isomerase activity"/>
    <property type="evidence" value="ECO:0007669"/>
    <property type="project" value="InterPro"/>
</dbReference>
<protein>
    <submittedName>
        <fullName evidence="4">Cyclophilin type peptidyl-prolyl cis-trans isomerase/CLD</fullName>
    </submittedName>
</protein>
<evidence type="ECO:0000259" key="3">
    <source>
        <dbReference type="Pfam" id="PF00160"/>
    </source>
</evidence>
<proteinExistence type="predicted"/>
<comment type="caution">
    <text evidence="4">The sequence shown here is derived from an EMBL/GenBank/DDBJ whole genome shotgun (WGS) entry which is preliminary data.</text>
</comment>
<keyword evidence="2" id="KW-0812">Transmembrane</keyword>
<organism evidence="4 5">
    <name type="scientific">Seminavis robusta</name>
    <dbReference type="NCBI Taxonomy" id="568900"/>
    <lineage>
        <taxon>Eukaryota</taxon>
        <taxon>Sar</taxon>
        <taxon>Stramenopiles</taxon>
        <taxon>Ochrophyta</taxon>
        <taxon>Bacillariophyta</taxon>
        <taxon>Bacillariophyceae</taxon>
        <taxon>Bacillariophycidae</taxon>
        <taxon>Naviculales</taxon>
        <taxon>Naviculaceae</taxon>
        <taxon>Seminavis</taxon>
    </lineage>
</organism>
<sequence>MATSEGVIRRSNAASKKPDSKWSPGDETKRRRKKRKKTQFDGQLIILVLFVVLMVGVYGTRYLLSSSTDDPVTKEAPMERRVVEEEEKEETQKKPALRQESQQQESTTADRTDEKLALTTDLGTIIIHMRPELSQGSVDYLHRVVEEGCKTCRFYRCEPEGILQGIMDMKNPRYNTELGPCPKGSENVPNDCPEWDKHCGCHGPVMKRGMVAWAAGQAGGPDFFLSNYREPATWWGTQHTNFGEILPEDTESFAVIDKIFKLPSKDEQGLTFINKPVHFTLSWME</sequence>
<dbReference type="PANTHER" id="PTHR46873:SF1">
    <property type="entry name" value="EXPRESSED PROTEIN"/>
    <property type="match status" value="1"/>
</dbReference>
<reference evidence="4" key="1">
    <citation type="submission" date="2020-06" db="EMBL/GenBank/DDBJ databases">
        <authorList>
            <consortium name="Plant Systems Biology data submission"/>
        </authorList>
    </citation>
    <scope>NUCLEOTIDE SEQUENCE</scope>
    <source>
        <strain evidence="4">D6</strain>
    </source>
</reference>
<dbReference type="InterPro" id="IPR002130">
    <property type="entry name" value="Cyclophilin-type_PPIase_dom"/>
</dbReference>
<accession>A0A9N8E6U7</accession>
<dbReference type="PANTHER" id="PTHR46873">
    <property type="entry name" value="EXPRESSED PROTEIN"/>
    <property type="match status" value="1"/>
</dbReference>
<keyword evidence="5" id="KW-1185">Reference proteome</keyword>
<keyword evidence="4" id="KW-0413">Isomerase</keyword>
<dbReference type="Proteomes" id="UP001153069">
    <property type="component" value="Unassembled WGS sequence"/>
</dbReference>
<feature type="transmembrane region" description="Helical" evidence="2">
    <location>
        <begin position="40"/>
        <end position="59"/>
    </location>
</feature>
<evidence type="ECO:0000256" key="2">
    <source>
        <dbReference type="SAM" id="Phobius"/>
    </source>
</evidence>
<dbReference type="Gene3D" id="2.40.100.10">
    <property type="entry name" value="Cyclophilin-like"/>
    <property type="match status" value="1"/>
</dbReference>
<keyword evidence="2" id="KW-0472">Membrane</keyword>
<dbReference type="OrthoDB" id="44291at2759"/>
<evidence type="ECO:0000256" key="1">
    <source>
        <dbReference type="SAM" id="MobiDB-lite"/>
    </source>
</evidence>
<dbReference type="AlphaFoldDB" id="A0A9N8E6U7"/>
<dbReference type="Pfam" id="PF00160">
    <property type="entry name" value="Pro_isomerase"/>
    <property type="match status" value="1"/>
</dbReference>
<feature type="region of interest" description="Disordered" evidence="1">
    <location>
        <begin position="1"/>
        <end position="35"/>
    </location>
</feature>
<keyword evidence="2" id="KW-1133">Transmembrane helix</keyword>
<dbReference type="InterPro" id="IPR029000">
    <property type="entry name" value="Cyclophilin-like_dom_sf"/>
</dbReference>
<evidence type="ECO:0000313" key="5">
    <source>
        <dbReference type="Proteomes" id="UP001153069"/>
    </source>
</evidence>
<name>A0A9N8E6U7_9STRA</name>
<evidence type="ECO:0000313" key="4">
    <source>
        <dbReference type="EMBL" id="CAB9513170.1"/>
    </source>
</evidence>